<name>A0AAE4AU97_9ACTN</name>
<evidence type="ECO:0000256" key="1">
    <source>
        <dbReference type="SAM" id="SignalP"/>
    </source>
</evidence>
<evidence type="ECO:0000313" key="3">
    <source>
        <dbReference type="Proteomes" id="UP001240236"/>
    </source>
</evidence>
<accession>A0AAE4AU97</accession>
<keyword evidence="1" id="KW-0732">Signal</keyword>
<feature type="chain" id="PRO_5042094943" evidence="1">
    <location>
        <begin position="23"/>
        <end position="360"/>
    </location>
</feature>
<feature type="signal peptide" evidence="1">
    <location>
        <begin position="1"/>
        <end position="22"/>
    </location>
</feature>
<sequence>MHRGKSWPAALIAGVLTWPAAAAPATAGARPELTDLGPGAVIATNGRGDALIWSGDAQKYLVLDHRHHDPVEFPFQGRIYDPVDMNERGDVVTGGHLWHDGRLTVLQDRAGTPMVGQALNDHGVVAGHRSIGDSQVEHPAILRNGVIVDFPGWQGMTAGRAVDVNNRGQVLVDLYDESDGTQRAVIWAHDRITDLGSIDGAPTHGVAINDRGTVIGYSGFMRPVRWQNGVLTGLTDGLEITSGLVYALSERGDIAGQANHSPALWRDGTVIFPAPGRAGRATAVNERGDVAGVLERIDGDWAAITNPFRWRRGDTRVYTLPGDQITWSTSVSLDIHGRVLGSTVLTDFTQHIVRWNVPAG</sequence>
<reference evidence="2 3" key="1">
    <citation type="submission" date="2023-07" db="EMBL/GenBank/DDBJ databases">
        <title>Sequencing the genomes of 1000 actinobacteria strains.</title>
        <authorList>
            <person name="Klenk H.-P."/>
        </authorList>
    </citation>
    <scope>NUCLEOTIDE SEQUENCE [LARGE SCALE GENOMIC DNA]</scope>
    <source>
        <strain evidence="2 3">DSM 44709</strain>
    </source>
</reference>
<protein>
    <submittedName>
        <fullName evidence="2">Membrane protein</fullName>
    </submittedName>
</protein>
<keyword evidence="3" id="KW-1185">Reference proteome</keyword>
<evidence type="ECO:0000313" key="2">
    <source>
        <dbReference type="EMBL" id="MDQ0363555.1"/>
    </source>
</evidence>
<organism evidence="2 3">
    <name type="scientific">Catenuloplanes indicus</name>
    <dbReference type="NCBI Taxonomy" id="137267"/>
    <lineage>
        <taxon>Bacteria</taxon>
        <taxon>Bacillati</taxon>
        <taxon>Actinomycetota</taxon>
        <taxon>Actinomycetes</taxon>
        <taxon>Micromonosporales</taxon>
        <taxon>Micromonosporaceae</taxon>
        <taxon>Catenuloplanes</taxon>
    </lineage>
</organism>
<dbReference type="AlphaFoldDB" id="A0AAE4AU97"/>
<comment type="caution">
    <text evidence="2">The sequence shown here is derived from an EMBL/GenBank/DDBJ whole genome shotgun (WGS) entry which is preliminary data.</text>
</comment>
<proteinExistence type="predicted"/>
<gene>
    <name evidence="2" type="ORF">J2S42_000224</name>
</gene>
<dbReference type="EMBL" id="JAUSUZ010000001">
    <property type="protein sequence ID" value="MDQ0363555.1"/>
    <property type="molecule type" value="Genomic_DNA"/>
</dbReference>
<dbReference type="RefSeq" id="WP_307234271.1">
    <property type="nucleotide sequence ID" value="NZ_JAUSUZ010000001.1"/>
</dbReference>
<dbReference type="Proteomes" id="UP001240236">
    <property type="component" value="Unassembled WGS sequence"/>
</dbReference>